<feature type="chain" id="PRO_5012078714" evidence="2">
    <location>
        <begin position="21"/>
        <end position="249"/>
    </location>
</feature>
<feature type="signal peptide" evidence="2">
    <location>
        <begin position="1"/>
        <end position="20"/>
    </location>
</feature>
<dbReference type="InterPro" id="IPR052384">
    <property type="entry name" value="TMTC_O-mannosyltransferase"/>
</dbReference>
<dbReference type="SUPFAM" id="SSF48452">
    <property type="entry name" value="TPR-like"/>
    <property type="match status" value="1"/>
</dbReference>
<dbReference type="Proteomes" id="UP000192491">
    <property type="component" value="Unassembled WGS sequence"/>
</dbReference>
<dbReference type="PROSITE" id="PS50005">
    <property type="entry name" value="TPR"/>
    <property type="match status" value="1"/>
</dbReference>
<dbReference type="InterPro" id="IPR019734">
    <property type="entry name" value="TPR_rpt"/>
</dbReference>
<reference evidence="3 4" key="1">
    <citation type="submission" date="2017-01" db="EMBL/GenBank/DDBJ databases">
        <title>Novel large sulfur bacteria in the metagenomes of groundwater-fed chemosynthetic microbial mats in the Lake Huron basin.</title>
        <authorList>
            <person name="Sharrar A.M."/>
            <person name="Flood B.E."/>
            <person name="Bailey J.V."/>
            <person name="Jones D.S."/>
            <person name="Biddanda B."/>
            <person name="Ruberg S.A."/>
            <person name="Marcus D.N."/>
            <person name="Dick G.J."/>
        </authorList>
    </citation>
    <scope>NUCLEOTIDE SEQUENCE [LARGE SCALE GENOMIC DNA]</scope>
    <source>
        <strain evidence="3">A8</strain>
    </source>
</reference>
<sequence length="249" mass="26962">MKATTMYALTALLAVSSVTGCSSTPEGSSASASSKATGYYTQLGVAYLQKDRLDLASLNLEKALKQDGDSADVHHYYALLQDRLGNPSKAGEHFRQALKRDGKNPDLLNNYGSFQCKSGNISDAESAFMAAVRDPLYKTPAFAYTNAGICVRKRGDNAAAESYFRQALQADGHFSEALYQMAKLSHEKGDNAKAQAFLYRYNESAPATADALLLCYQIETAMHETEKAESCAVALRARFPDSAANSHIN</sequence>
<dbReference type="SMART" id="SM00028">
    <property type="entry name" value="TPR"/>
    <property type="match status" value="3"/>
</dbReference>
<dbReference type="EMBL" id="MTEJ01000026">
    <property type="protein sequence ID" value="OQX14628.1"/>
    <property type="molecule type" value="Genomic_DNA"/>
</dbReference>
<dbReference type="InterPro" id="IPR011990">
    <property type="entry name" value="TPR-like_helical_dom_sf"/>
</dbReference>
<evidence type="ECO:0000313" key="4">
    <source>
        <dbReference type="Proteomes" id="UP000192491"/>
    </source>
</evidence>
<dbReference type="AlphaFoldDB" id="A0A1Y1QW10"/>
<dbReference type="Pfam" id="PF13181">
    <property type="entry name" value="TPR_8"/>
    <property type="match status" value="1"/>
</dbReference>
<evidence type="ECO:0000313" key="3">
    <source>
        <dbReference type="EMBL" id="OQX14628.1"/>
    </source>
</evidence>
<dbReference type="Gene3D" id="1.25.40.10">
    <property type="entry name" value="Tetratricopeptide repeat domain"/>
    <property type="match status" value="1"/>
</dbReference>
<dbReference type="InterPro" id="IPR013360">
    <property type="entry name" value="Pilus_4_PilW"/>
</dbReference>
<name>A0A1Y1QW10_9GAMM</name>
<keyword evidence="2" id="KW-0732">Signal</keyword>
<dbReference type="PROSITE" id="PS51257">
    <property type="entry name" value="PROKAR_LIPOPROTEIN"/>
    <property type="match status" value="1"/>
</dbReference>
<dbReference type="PANTHER" id="PTHR44216">
    <property type="entry name" value="PROTEIN O-MANNOSYL-TRANSFERASE TMTC2"/>
    <property type="match status" value="1"/>
</dbReference>
<evidence type="ECO:0000256" key="2">
    <source>
        <dbReference type="SAM" id="SignalP"/>
    </source>
</evidence>
<evidence type="ECO:0000256" key="1">
    <source>
        <dbReference type="PROSITE-ProRule" id="PRU00339"/>
    </source>
</evidence>
<gene>
    <name evidence="3" type="ORF">BWK73_08930</name>
</gene>
<comment type="caution">
    <text evidence="3">The sequence shown here is derived from an EMBL/GenBank/DDBJ whole genome shotgun (WGS) entry which is preliminary data.</text>
</comment>
<dbReference type="PANTHER" id="PTHR44216:SF3">
    <property type="entry name" value="PROTEIN O-MANNOSYL-TRANSFERASE TMTC2"/>
    <property type="match status" value="1"/>
</dbReference>
<accession>A0A1Y1QW10</accession>
<dbReference type="Pfam" id="PF14559">
    <property type="entry name" value="TPR_19"/>
    <property type="match status" value="1"/>
</dbReference>
<feature type="repeat" description="TPR" evidence="1">
    <location>
        <begin position="37"/>
        <end position="70"/>
    </location>
</feature>
<organism evidence="3 4">
    <name type="scientific">Thiothrix lacustris</name>
    <dbReference type="NCBI Taxonomy" id="525917"/>
    <lineage>
        <taxon>Bacteria</taxon>
        <taxon>Pseudomonadati</taxon>
        <taxon>Pseudomonadota</taxon>
        <taxon>Gammaproteobacteria</taxon>
        <taxon>Thiotrichales</taxon>
        <taxon>Thiotrichaceae</taxon>
        <taxon>Thiothrix</taxon>
    </lineage>
</organism>
<dbReference type="NCBIfam" id="TIGR02521">
    <property type="entry name" value="type_IV_pilW"/>
    <property type="match status" value="1"/>
</dbReference>
<protein>
    <submittedName>
        <fullName evidence="3">Type IV pilus biogenesis/stability protein PilW</fullName>
    </submittedName>
</protein>
<proteinExistence type="predicted"/>
<keyword evidence="1" id="KW-0802">TPR repeat</keyword>